<dbReference type="EMBL" id="BAAAUX010000010">
    <property type="protein sequence ID" value="GAA2784086.1"/>
    <property type="molecule type" value="Genomic_DNA"/>
</dbReference>
<organism evidence="2 3">
    <name type="scientific">Saccharopolyspora taberi</name>
    <dbReference type="NCBI Taxonomy" id="60895"/>
    <lineage>
        <taxon>Bacteria</taxon>
        <taxon>Bacillati</taxon>
        <taxon>Actinomycetota</taxon>
        <taxon>Actinomycetes</taxon>
        <taxon>Pseudonocardiales</taxon>
        <taxon>Pseudonocardiaceae</taxon>
        <taxon>Saccharopolyspora</taxon>
    </lineage>
</organism>
<evidence type="ECO:0000313" key="3">
    <source>
        <dbReference type="Proteomes" id="UP001500979"/>
    </source>
</evidence>
<accession>A0ABN3V8W0</accession>
<keyword evidence="3" id="KW-1185">Reference proteome</keyword>
<feature type="compositionally biased region" description="Basic and acidic residues" evidence="1">
    <location>
        <begin position="95"/>
        <end position="123"/>
    </location>
</feature>
<feature type="region of interest" description="Disordered" evidence="1">
    <location>
        <begin position="85"/>
        <end position="123"/>
    </location>
</feature>
<reference evidence="2 3" key="1">
    <citation type="journal article" date="2019" name="Int. J. Syst. Evol. Microbiol.">
        <title>The Global Catalogue of Microorganisms (GCM) 10K type strain sequencing project: providing services to taxonomists for standard genome sequencing and annotation.</title>
        <authorList>
            <consortium name="The Broad Institute Genomics Platform"/>
            <consortium name="The Broad Institute Genome Sequencing Center for Infectious Disease"/>
            <person name="Wu L."/>
            <person name="Ma J."/>
        </authorList>
    </citation>
    <scope>NUCLEOTIDE SEQUENCE [LARGE SCALE GENOMIC DNA]</scope>
    <source>
        <strain evidence="2 3">JCM 9383</strain>
    </source>
</reference>
<sequence length="123" mass="13378">MPPVAGATPLGAGPAAFGVRFTARADTTCHRRAFARYVHGGTVIGSGQKAPGGTARRHLAEVGDHGGVTEQDKTASERRRRLAEIFGDVLPETTSDERPERPPASNETERWYRENRPPHHDGR</sequence>
<proteinExistence type="predicted"/>
<dbReference type="Proteomes" id="UP001500979">
    <property type="component" value="Unassembled WGS sequence"/>
</dbReference>
<gene>
    <name evidence="2" type="ORF">GCM10010470_17670</name>
</gene>
<evidence type="ECO:0000256" key="1">
    <source>
        <dbReference type="SAM" id="MobiDB-lite"/>
    </source>
</evidence>
<comment type="caution">
    <text evidence="2">The sequence shown here is derived from an EMBL/GenBank/DDBJ whole genome shotgun (WGS) entry which is preliminary data.</text>
</comment>
<protein>
    <submittedName>
        <fullName evidence="2">Uncharacterized protein</fullName>
    </submittedName>
</protein>
<name>A0ABN3V8W0_9PSEU</name>
<evidence type="ECO:0000313" key="2">
    <source>
        <dbReference type="EMBL" id="GAA2784086.1"/>
    </source>
</evidence>